<dbReference type="Proteomes" id="UP001324115">
    <property type="component" value="Unassembled WGS sequence"/>
</dbReference>
<keyword evidence="3" id="KW-0812">Transmembrane</keyword>
<feature type="repeat" description="ANK" evidence="1">
    <location>
        <begin position="110"/>
        <end position="130"/>
    </location>
</feature>
<evidence type="ECO:0000259" key="4">
    <source>
        <dbReference type="Pfam" id="PF13962"/>
    </source>
</evidence>
<feature type="compositionally biased region" description="Low complexity" evidence="2">
    <location>
        <begin position="441"/>
        <end position="460"/>
    </location>
</feature>
<organism evidence="5 6">
    <name type="scientific">Quercus rubra</name>
    <name type="common">Northern red oak</name>
    <name type="synonym">Quercus borealis</name>
    <dbReference type="NCBI Taxonomy" id="3512"/>
    <lineage>
        <taxon>Eukaryota</taxon>
        <taxon>Viridiplantae</taxon>
        <taxon>Streptophyta</taxon>
        <taxon>Embryophyta</taxon>
        <taxon>Tracheophyta</taxon>
        <taxon>Spermatophyta</taxon>
        <taxon>Magnoliopsida</taxon>
        <taxon>eudicotyledons</taxon>
        <taxon>Gunneridae</taxon>
        <taxon>Pentapetalae</taxon>
        <taxon>rosids</taxon>
        <taxon>fabids</taxon>
        <taxon>Fagales</taxon>
        <taxon>Fagaceae</taxon>
        <taxon>Quercus</taxon>
    </lineage>
</organism>
<dbReference type="InterPro" id="IPR026961">
    <property type="entry name" value="PGG_dom"/>
</dbReference>
<dbReference type="Pfam" id="PF13962">
    <property type="entry name" value="PGG"/>
    <property type="match status" value="1"/>
</dbReference>
<keyword evidence="3" id="KW-0472">Membrane</keyword>
<keyword evidence="1" id="KW-0040">ANK repeat</keyword>
<protein>
    <recommendedName>
        <fullName evidence="4">PGG domain-containing protein</fullName>
    </recommendedName>
</protein>
<evidence type="ECO:0000256" key="1">
    <source>
        <dbReference type="PROSITE-ProRule" id="PRU00023"/>
    </source>
</evidence>
<evidence type="ECO:0000313" key="6">
    <source>
        <dbReference type="Proteomes" id="UP001324115"/>
    </source>
</evidence>
<reference evidence="5 6" key="1">
    <citation type="journal article" date="2023" name="G3 (Bethesda)">
        <title>A haplotype-resolved chromosome-scale genome for Quercus rubra L. provides insights into the genetics of adaptive traits for red oak species.</title>
        <authorList>
            <person name="Kapoor B."/>
            <person name="Jenkins J."/>
            <person name="Schmutz J."/>
            <person name="Zhebentyayeva T."/>
            <person name="Kuelheim C."/>
            <person name="Coggeshall M."/>
            <person name="Heim C."/>
            <person name="Lasky J.R."/>
            <person name="Leites L."/>
            <person name="Islam-Faridi N."/>
            <person name="Romero-Severson J."/>
            <person name="DeLeo V.L."/>
            <person name="Lucas S.M."/>
            <person name="Lazic D."/>
            <person name="Gailing O."/>
            <person name="Carlson J."/>
            <person name="Staton M."/>
        </authorList>
    </citation>
    <scope>NUCLEOTIDE SEQUENCE [LARGE SCALE GENOMIC DNA]</scope>
    <source>
        <strain evidence="5">Pseudo-F2</strain>
    </source>
</reference>
<proteinExistence type="predicted"/>
<dbReference type="Pfam" id="PF00023">
    <property type="entry name" value="Ank"/>
    <property type="match status" value="1"/>
</dbReference>
<dbReference type="EMBL" id="JAXUIC010000012">
    <property type="protein sequence ID" value="KAK4560191.1"/>
    <property type="molecule type" value="Genomic_DNA"/>
</dbReference>
<feature type="transmembrane region" description="Helical" evidence="3">
    <location>
        <begin position="749"/>
        <end position="776"/>
    </location>
</feature>
<evidence type="ECO:0000256" key="3">
    <source>
        <dbReference type="SAM" id="Phobius"/>
    </source>
</evidence>
<dbReference type="AlphaFoldDB" id="A0AAN7E2M5"/>
<feature type="transmembrane region" description="Helical" evidence="3">
    <location>
        <begin position="671"/>
        <end position="695"/>
    </location>
</feature>
<feature type="domain" description="PGG" evidence="4">
    <location>
        <begin position="624"/>
        <end position="736"/>
    </location>
</feature>
<comment type="caution">
    <text evidence="5">The sequence shown here is derived from an EMBL/GenBank/DDBJ whole genome shotgun (WGS) entry which is preliminary data.</text>
</comment>
<dbReference type="PANTHER" id="PTHR24177:SF103">
    <property type="entry name" value="PGG DOMAIN-CONTAINING PROTEIN"/>
    <property type="match status" value="1"/>
</dbReference>
<gene>
    <name evidence="5" type="ORF">RGQ29_009103</name>
</gene>
<keyword evidence="3" id="KW-1133">Transmembrane helix</keyword>
<dbReference type="SMART" id="SM00248">
    <property type="entry name" value="ANK"/>
    <property type="match status" value="7"/>
</dbReference>
<sequence length="789" mass="89710">MCENNVDGKKMGETDKEDDSLAIELYRNTMTGQWKKVVEMYEEHQIKAISAKINTSGDTALHLAVSIAPEEKVRHLVRVIKDWYNKEVEKFDGKLSELDSSVLIWIKNNEGNTPLHVAASTGRLQICFLLYVSFHGLQLLGVRNKEGANPLFLAAFHGHKMIFLCLRLIFLLGNINPDLESIDSSCLRRNDGETILHCAIRWEYFDLAFEILDMEPRLAYSVNDHGITPLHLLASKPAVFRSGFHLGRWKKIIYHCIYVNELEHETTESMGSGFEQFKKFSDIGDEIYHNSPKCYETCICFYRKLKANAQVVIETIKEHCKGRNEDVENPSKSNTTGQSENKGSQDWSKAQQLQFFIRRYAINIFYLLNKILSWVIRRLGYEDLKKIKEKHVHSIEIMKLLIELVKAKDPKLDFSSGAGPEQIMNQQETRKGPPSSSLHLTTDSDTTTGSQTGQQNGNKGNKTDFEERKNGRGKRETSKLVNTETPVLLAARNGITEMVEQILEAFPLAINDRSEDKNIVLWAVKNRQPRVLQLLVKRDFVKHKLIHEVDTEKNNALHLAAEIGKKKPWLIPGAALQMQWEIKWYEFVKDNMPSHFCYQLNKEGKTPEEIFNETHEELVKQGGEWLNKTSESCSVVAALIATVAFAASTTIPGNINEKSGKPNLENQPELTIFAVSSLVALCFSITALFSFLAILTSRYEHKDFRKNLPKKLLLGLTSLFVSITSMLVSFCAGHFFMLKNKLKDKAFPVYAATCLPIVFFAIQQLPLYLDIVWAIFKKVPQSSCKAISI</sequence>
<keyword evidence="6" id="KW-1185">Reference proteome</keyword>
<dbReference type="PROSITE" id="PS50297">
    <property type="entry name" value="ANK_REP_REGION"/>
    <property type="match status" value="1"/>
</dbReference>
<feature type="region of interest" description="Disordered" evidence="2">
    <location>
        <begin position="324"/>
        <end position="345"/>
    </location>
</feature>
<name>A0AAN7E2M5_QUERU</name>
<feature type="compositionally biased region" description="Basic and acidic residues" evidence="2">
    <location>
        <begin position="461"/>
        <end position="478"/>
    </location>
</feature>
<accession>A0AAN7E2M5</accession>
<feature type="transmembrane region" description="Helical" evidence="3">
    <location>
        <begin position="716"/>
        <end position="737"/>
    </location>
</feature>
<feature type="compositionally biased region" description="Polar residues" evidence="2">
    <location>
        <begin position="330"/>
        <end position="345"/>
    </location>
</feature>
<evidence type="ECO:0000313" key="5">
    <source>
        <dbReference type="EMBL" id="KAK4560191.1"/>
    </source>
</evidence>
<dbReference type="PANTHER" id="PTHR24177">
    <property type="entry name" value="CASKIN"/>
    <property type="match status" value="1"/>
</dbReference>
<dbReference type="Gene3D" id="1.25.40.20">
    <property type="entry name" value="Ankyrin repeat-containing domain"/>
    <property type="match status" value="2"/>
</dbReference>
<dbReference type="InterPro" id="IPR002110">
    <property type="entry name" value="Ankyrin_rpt"/>
</dbReference>
<dbReference type="GO" id="GO:0016020">
    <property type="term" value="C:membrane"/>
    <property type="evidence" value="ECO:0007669"/>
    <property type="project" value="TreeGrafter"/>
</dbReference>
<dbReference type="SUPFAM" id="SSF48403">
    <property type="entry name" value="Ankyrin repeat"/>
    <property type="match status" value="2"/>
</dbReference>
<evidence type="ECO:0000256" key="2">
    <source>
        <dbReference type="SAM" id="MobiDB-lite"/>
    </source>
</evidence>
<dbReference type="InterPro" id="IPR036770">
    <property type="entry name" value="Ankyrin_rpt-contain_sf"/>
</dbReference>
<dbReference type="PROSITE" id="PS50088">
    <property type="entry name" value="ANK_REPEAT"/>
    <property type="match status" value="1"/>
</dbReference>
<feature type="region of interest" description="Disordered" evidence="2">
    <location>
        <begin position="425"/>
        <end position="480"/>
    </location>
</feature>